<dbReference type="AlphaFoldDB" id="A0A3G6RS54"/>
<dbReference type="GO" id="GO:0016747">
    <property type="term" value="F:acyltransferase activity, transferring groups other than amino-acyl groups"/>
    <property type="evidence" value="ECO:0007669"/>
    <property type="project" value="InterPro"/>
</dbReference>
<dbReference type="Proteomes" id="UP000236262">
    <property type="component" value="Unassembled WGS sequence"/>
</dbReference>
<evidence type="ECO:0000313" key="2">
    <source>
        <dbReference type="EMBL" id="AZA85188.1"/>
    </source>
</evidence>
<organism evidence="3 4">
    <name type="scientific">Chryseobacterium lactis</name>
    <dbReference type="NCBI Taxonomy" id="1241981"/>
    <lineage>
        <taxon>Bacteria</taxon>
        <taxon>Pseudomonadati</taxon>
        <taxon>Bacteroidota</taxon>
        <taxon>Flavobacteriia</taxon>
        <taxon>Flavobacteriales</taxon>
        <taxon>Weeksellaceae</taxon>
        <taxon>Chryseobacterium group</taxon>
        <taxon>Chryseobacterium</taxon>
    </lineage>
</organism>
<dbReference type="KEGG" id="clac:EG342_15490"/>
<keyword evidence="5" id="KW-1185">Reference proteome</keyword>
<dbReference type="InterPro" id="IPR000182">
    <property type="entry name" value="GNAT_dom"/>
</dbReference>
<proteinExistence type="predicted"/>
<evidence type="ECO:0000259" key="1">
    <source>
        <dbReference type="PROSITE" id="PS51186"/>
    </source>
</evidence>
<reference evidence="3 4" key="1">
    <citation type="submission" date="2018-01" db="EMBL/GenBank/DDBJ databases">
        <title>Draft genome sequences of Chryseobacterium lactis NCTC11390, Chryseobacterium oncorhynchi 701B-08, and Chryseobacterium viscerum 687B-08.</title>
        <authorList>
            <person name="Jeong J.-J."/>
            <person name="Lee Y.J."/>
            <person name="Park B."/>
            <person name="Choi I.-G."/>
            <person name="Kim K.D."/>
        </authorList>
    </citation>
    <scope>NUCLEOTIDE SEQUENCE [LARGE SCALE GENOMIC DNA]</scope>
    <source>
        <strain evidence="3 4">NCTC11390</strain>
    </source>
</reference>
<dbReference type="EMBL" id="PPEH01000009">
    <property type="protein sequence ID" value="PNW12066.1"/>
    <property type="molecule type" value="Genomic_DNA"/>
</dbReference>
<evidence type="ECO:0000313" key="3">
    <source>
        <dbReference type="EMBL" id="PNW12066.1"/>
    </source>
</evidence>
<evidence type="ECO:0000313" key="4">
    <source>
        <dbReference type="Proteomes" id="UP000236262"/>
    </source>
</evidence>
<dbReference type="Gene3D" id="3.40.630.30">
    <property type="match status" value="1"/>
</dbReference>
<dbReference type="OrthoDB" id="67353at2"/>
<name>A0A3G6RS54_CHRLC</name>
<dbReference type="InterPro" id="IPR016181">
    <property type="entry name" value="Acyl_CoA_acyltransferase"/>
</dbReference>
<dbReference type="Proteomes" id="UP000279972">
    <property type="component" value="Chromosome"/>
</dbReference>
<dbReference type="Pfam" id="PF00583">
    <property type="entry name" value="Acetyltransf_1"/>
    <property type="match status" value="1"/>
</dbReference>
<accession>A0A3G6RS54</accession>
<evidence type="ECO:0000313" key="5">
    <source>
        <dbReference type="Proteomes" id="UP000279972"/>
    </source>
</evidence>
<feature type="domain" description="N-acetyltransferase" evidence="1">
    <location>
        <begin position="3"/>
        <end position="161"/>
    </location>
</feature>
<dbReference type="EMBL" id="CP033924">
    <property type="protein sequence ID" value="AZA85188.1"/>
    <property type="molecule type" value="Genomic_DNA"/>
</dbReference>
<reference evidence="2 5" key="2">
    <citation type="submission" date="2018-11" db="EMBL/GenBank/DDBJ databases">
        <title>Proposal to divide the Flavobacteriaceae and reorganize its genera based on Amino Acid Identity values calculated from whole genome sequences.</title>
        <authorList>
            <person name="Nicholson A.C."/>
            <person name="Gulvik C.A."/>
            <person name="Whitney A.M."/>
            <person name="Humrighouse B.W."/>
            <person name="Bell M."/>
            <person name="Holmes B."/>
            <person name="Steigerwalt A.G."/>
            <person name="Villarma A."/>
            <person name="Sheth M."/>
            <person name="Batra D."/>
            <person name="Pryor J."/>
            <person name="Bernardet J.-F."/>
            <person name="Hugo C."/>
            <person name="Kampfer P."/>
            <person name="Newman J."/>
            <person name="McQuiston J.R."/>
        </authorList>
    </citation>
    <scope>NUCLEOTIDE SEQUENCE [LARGE SCALE GENOMIC DNA]</scope>
    <source>
        <strain evidence="2 5">KC_1864</strain>
    </source>
</reference>
<dbReference type="PROSITE" id="PS51186">
    <property type="entry name" value="GNAT"/>
    <property type="match status" value="1"/>
</dbReference>
<dbReference type="InterPro" id="IPR050276">
    <property type="entry name" value="MshD_Acetyltransferase"/>
</dbReference>
<protein>
    <submittedName>
        <fullName evidence="2 3">N-acetyltransferase</fullName>
    </submittedName>
</protein>
<sequence length="162" mass="19075">MNIEYRKLLPEESKMYRKIRLESLEKFPEAFGANYQDALKIEKFRIEEDIENELPERFVFGAFSDGDLIGICTFVKDENQRGNLYQMYVKKDFQGKNIGYELIRRIINEIRGHFNDLEIFLEVAPHNEKAYSLYRKTGFKEVVNKTGGSANGSTMMQYFIEN</sequence>
<dbReference type="SUPFAM" id="SSF55729">
    <property type="entry name" value="Acyl-CoA N-acyltransferases (Nat)"/>
    <property type="match status" value="1"/>
</dbReference>
<dbReference type="RefSeq" id="WP_103293454.1">
    <property type="nucleotide sequence ID" value="NZ_CP033924.1"/>
</dbReference>
<gene>
    <name evidence="3" type="ORF">C1637_19335</name>
    <name evidence="2" type="ORF">EG342_15490</name>
</gene>
<dbReference type="PANTHER" id="PTHR43617">
    <property type="entry name" value="L-AMINO ACID N-ACETYLTRANSFERASE"/>
    <property type="match status" value="1"/>
</dbReference>
<dbReference type="CDD" id="cd04301">
    <property type="entry name" value="NAT_SF"/>
    <property type="match status" value="1"/>
</dbReference>